<reference evidence="1" key="1">
    <citation type="journal article" date="2019" name="Sci. Rep.">
        <title>Draft genome of Tanacetum cinerariifolium, the natural source of mosquito coil.</title>
        <authorList>
            <person name="Yamashiro T."/>
            <person name="Shiraishi A."/>
            <person name="Satake H."/>
            <person name="Nakayama K."/>
        </authorList>
    </citation>
    <scope>NUCLEOTIDE SEQUENCE</scope>
</reference>
<evidence type="ECO:0000313" key="1">
    <source>
        <dbReference type="EMBL" id="GEU81265.1"/>
    </source>
</evidence>
<protein>
    <submittedName>
        <fullName evidence="1">Uncharacterized protein</fullName>
    </submittedName>
</protein>
<sequence length="115" mass="12730">KISSWDSIVLTYEPGWGKVASLKQAQEKSLDRVENVGFDIVKYYLFPSFIERHATKGVGLRVADSDSGSQHEDDFTPLETIRRFLGVIGSISLSSSEGRPLIQIGGYAIKPPSRM</sequence>
<comment type="caution">
    <text evidence="1">The sequence shown here is derived from an EMBL/GenBank/DDBJ whole genome shotgun (WGS) entry which is preliminary data.</text>
</comment>
<dbReference type="EMBL" id="BKCJ010008243">
    <property type="protein sequence ID" value="GEU81265.1"/>
    <property type="molecule type" value="Genomic_DNA"/>
</dbReference>
<proteinExistence type="predicted"/>
<organism evidence="1">
    <name type="scientific">Tanacetum cinerariifolium</name>
    <name type="common">Dalmatian daisy</name>
    <name type="synonym">Chrysanthemum cinerariifolium</name>
    <dbReference type="NCBI Taxonomy" id="118510"/>
    <lineage>
        <taxon>Eukaryota</taxon>
        <taxon>Viridiplantae</taxon>
        <taxon>Streptophyta</taxon>
        <taxon>Embryophyta</taxon>
        <taxon>Tracheophyta</taxon>
        <taxon>Spermatophyta</taxon>
        <taxon>Magnoliopsida</taxon>
        <taxon>eudicotyledons</taxon>
        <taxon>Gunneridae</taxon>
        <taxon>Pentapetalae</taxon>
        <taxon>asterids</taxon>
        <taxon>campanulids</taxon>
        <taxon>Asterales</taxon>
        <taxon>Asteraceae</taxon>
        <taxon>Asteroideae</taxon>
        <taxon>Anthemideae</taxon>
        <taxon>Anthemidinae</taxon>
        <taxon>Tanacetum</taxon>
    </lineage>
</organism>
<gene>
    <name evidence="1" type="ORF">Tci_053243</name>
</gene>
<accession>A0A6L2N9H8</accession>
<name>A0A6L2N9H8_TANCI</name>
<dbReference type="AlphaFoldDB" id="A0A6L2N9H8"/>
<feature type="non-terminal residue" evidence="1">
    <location>
        <position position="1"/>
    </location>
</feature>